<evidence type="ECO:0000256" key="4">
    <source>
        <dbReference type="SAM" id="Phobius"/>
    </source>
</evidence>
<dbReference type="SUPFAM" id="SSF56235">
    <property type="entry name" value="N-terminal nucleophile aminohydrolases (Ntn hydrolases)"/>
    <property type="match status" value="1"/>
</dbReference>
<dbReference type="InterPro" id="IPR014395">
    <property type="entry name" value="Pen/GL7ACA/AHL_acylase"/>
</dbReference>
<evidence type="ECO:0000313" key="6">
    <source>
        <dbReference type="Proteomes" id="UP001499933"/>
    </source>
</evidence>
<keyword evidence="4" id="KW-0472">Membrane</keyword>
<dbReference type="RefSeq" id="WP_344093239.1">
    <property type="nucleotide sequence ID" value="NZ_BAAAOG010000002.1"/>
</dbReference>
<dbReference type="Gene3D" id="1.10.439.10">
    <property type="entry name" value="Penicillin Amidohydrolase, domain 1"/>
    <property type="match status" value="1"/>
</dbReference>
<evidence type="ECO:0000256" key="2">
    <source>
        <dbReference type="ARBA" id="ARBA00022801"/>
    </source>
</evidence>
<keyword evidence="6" id="KW-1185">Reference proteome</keyword>
<dbReference type="InterPro" id="IPR043146">
    <property type="entry name" value="Penicillin_amidase_N_B-knob"/>
</dbReference>
<feature type="transmembrane region" description="Helical" evidence="4">
    <location>
        <begin position="25"/>
        <end position="50"/>
    </location>
</feature>
<dbReference type="PIRSF" id="PIRSF001227">
    <property type="entry name" value="Pen_acylase"/>
    <property type="match status" value="1"/>
</dbReference>
<keyword evidence="2" id="KW-0378">Hydrolase</keyword>
<evidence type="ECO:0000256" key="1">
    <source>
        <dbReference type="ARBA" id="ARBA00006586"/>
    </source>
</evidence>
<proteinExistence type="inferred from homology"/>
<comment type="caution">
    <text evidence="5">The sequence shown here is derived from an EMBL/GenBank/DDBJ whole genome shotgun (WGS) entry which is preliminary data.</text>
</comment>
<keyword evidence="3" id="KW-0865">Zymogen</keyword>
<evidence type="ECO:0000313" key="5">
    <source>
        <dbReference type="EMBL" id="GAA1955071.1"/>
    </source>
</evidence>
<keyword evidence="4" id="KW-0812">Transmembrane</keyword>
<dbReference type="CDD" id="cd03747">
    <property type="entry name" value="Ntn_PGA_like"/>
    <property type="match status" value="1"/>
</dbReference>
<name>A0ABP5C1J3_9MICO</name>
<dbReference type="Gene3D" id="1.10.1400.10">
    <property type="match status" value="1"/>
</dbReference>
<organism evidence="5 6">
    <name type="scientific">Microbacterium deminutum</name>
    <dbReference type="NCBI Taxonomy" id="344164"/>
    <lineage>
        <taxon>Bacteria</taxon>
        <taxon>Bacillati</taxon>
        <taxon>Actinomycetota</taxon>
        <taxon>Actinomycetes</taxon>
        <taxon>Micrococcales</taxon>
        <taxon>Microbacteriaceae</taxon>
        <taxon>Microbacterium</taxon>
    </lineage>
</organism>
<dbReference type="InterPro" id="IPR029055">
    <property type="entry name" value="Ntn_hydrolases_N"/>
</dbReference>
<gene>
    <name evidence="5" type="ORF">GCM10009776_16330</name>
</gene>
<dbReference type="Gene3D" id="3.60.20.10">
    <property type="entry name" value="Glutamine Phosphoribosylpyrophosphate, subunit 1, domain 1"/>
    <property type="match status" value="1"/>
</dbReference>
<accession>A0ABP5C1J3</accession>
<dbReference type="PANTHER" id="PTHR34218:SF4">
    <property type="entry name" value="ACYL-HOMOSERINE LACTONE ACYLASE QUIP"/>
    <property type="match status" value="1"/>
</dbReference>
<dbReference type="Pfam" id="PF01804">
    <property type="entry name" value="Penicil_amidase"/>
    <property type="match status" value="1"/>
</dbReference>
<protein>
    <submittedName>
        <fullName evidence="5">Penicillin acylase family protein</fullName>
    </submittedName>
</protein>
<sequence>MTTLSSAQPPAGDEKSPRRRSVGRAIGITLYSIVAGIVVIALIAAGAVVWTIQRSFPQLSGTIALAGLADDVTVQRDVLGIPTITAGDTHDLFYAQGYVHAQDRFWEMDFRRHVTAGRVAELFGESQLGTDKFLRTLGWRRIAEKEVDALDPKIRGYYDAYADGVNAYLADHKGAEASLEYAVLGLQNPGYKIEPWTAADSVAWLKAMAWDLRANIEDETDRALAAPYYTSQQIASLYPAYPYDRNPVIVPTISSVPAVGAAAALADGTGSDASTATASIKWSQVDGVIEAVSALVGGVGEGIGSNSWVVSGDLTKSGMPLLANDPHLGASLPSVWHQVDLKCRVVSAQCPFDVAGFGFSGVPGVVIGHNDRVAWGFTNLTTDVTDLYLEKVQGNEYWRDGALVPLDVRNETLKVAGGADVKLEVRSTVHGPIVSGLTDDFTAIAEKPYTGTHGRVAAPADPPAGDYAVALKWTALEPGTTPSAIFALDVAHSFDDFRAAAKKFDVPAQNLVYADVDGNIGYQTPGRLPIRGAGDGSMPQPGWSSAYDWKGYIPFEKLPVVLNPPEGYIVTANNAIVPAGYPYFLTSDWDYGWRAARIVDLLQRKIAHGPLTIDDMRDIQADQEFFMGKRLSAAYMQISTDRKGPDAALDLLRGWDAQSTADSPAAAYANVLWDELVQNMFVRGRDHAAPASDQARMFLVVDGLLDNPKSPWWTNEGLGVSGREATLERTAVDAYDRLVALQGDNPSKWNWGTLHALPLRNSTFGESGIPAIETLFNRGPFPVGGGTSIVDATGWTLGKGFATVTVPSMRMVVDLSDFDASRWNQLTGTSGHAYHPNYIDQTENWQKVEMTPWAFSPKAVTAATTDTLTLTPGR</sequence>
<evidence type="ECO:0000256" key="3">
    <source>
        <dbReference type="ARBA" id="ARBA00023145"/>
    </source>
</evidence>
<keyword evidence="4" id="KW-1133">Transmembrane helix</keyword>
<dbReference type="Proteomes" id="UP001499933">
    <property type="component" value="Unassembled WGS sequence"/>
</dbReference>
<dbReference type="InterPro" id="IPR043147">
    <property type="entry name" value="Penicillin_amidase_A-knob"/>
</dbReference>
<reference evidence="6" key="1">
    <citation type="journal article" date="2019" name="Int. J. Syst. Evol. Microbiol.">
        <title>The Global Catalogue of Microorganisms (GCM) 10K type strain sequencing project: providing services to taxonomists for standard genome sequencing and annotation.</title>
        <authorList>
            <consortium name="The Broad Institute Genomics Platform"/>
            <consortium name="The Broad Institute Genome Sequencing Center for Infectious Disease"/>
            <person name="Wu L."/>
            <person name="Ma J."/>
        </authorList>
    </citation>
    <scope>NUCLEOTIDE SEQUENCE [LARGE SCALE GENOMIC DNA]</scope>
    <source>
        <strain evidence="6">JCM 14901</strain>
    </source>
</reference>
<comment type="similarity">
    <text evidence="1">Belongs to the peptidase S45 family.</text>
</comment>
<dbReference type="EMBL" id="BAAAOG010000002">
    <property type="protein sequence ID" value="GAA1955071.1"/>
    <property type="molecule type" value="Genomic_DNA"/>
</dbReference>
<dbReference type="Gene3D" id="2.30.120.10">
    <property type="match status" value="1"/>
</dbReference>
<dbReference type="InterPro" id="IPR023343">
    <property type="entry name" value="Penicillin_amidase_dom1"/>
</dbReference>
<dbReference type="InterPro" id="IPR002692">
    <property type="entry name" value="S45"/>
</dbReference>
<dbReference type="PANTHER" id="PTHR34218">
    <property type="entry name" value="PEPTIDASE S45 PENICILLIN AMIDASE"/>
    <property type="match status" value="1"/>
</dbReference>